<keyword evidence="12 17" id="KW-0012">Acyltransferase</keyword>
<evidence type="ECO:0000256" key="11">
    <source>
        <dbReference type="ARBA" id="ARBA00023268"/>
    </source>
</evidence>
<feature type="binding site" evidence="17">
    <location>
        <begin position="102"/>
        <end position="103"/>
    </location>
    <ligand>
        <name>UDP-N-acetyl-alpha-D-glucosamine</name>
        <dbReference type="ChEBI" id="CHEBI:57705"/>
    </ligand>
</feature>
<feature type="binding site" evidence="17">
    <location>
        <position position="361"/>
    </location>
    <ligand>
        <name>UDP-N-acetyl-alpha-D-glucosamine</name>
        <dbReference type="ChEBI" id="CHEBI:57705"/>
    </ligand>
</feature>
<dbReference type="RefSeq" id="WP_093351604.1">
    <property type="nucleotide sequence ID" value="NZ_FOUY01000037.1"/>
</dbReference>
<gene>
    <name evidence="17" type="primary">glmU</name>
    <name evidence="20" type="ORF">SAMN05216207_10374</name>
</gene>
<feature type="binding site" evidence="17">
    <location>
        <position position="198"/>
    </location>
    <ligand>
        <name>UDP-N-acetyl-alpha-D-glucosamine</name>
        <dbReference type="ChEBI" id="CHEBI:57705"/>
    </ligand>
</feature>
<keyword evidence="13 17" id="KW-0961">Cell wall biogenesis/degradation</keyword>
<feature type="binding site" evidence="17">
    <location>
        <begin position="126"/>
        <end position="128"/>
    </location>
    <ligand>
        <name>UDP-N-acetyl-alpha-D-glucosamine</name>
        <dbReference type="ChEBI" id="CHEBI:57705"/>
    </ligand>
</feature>
<feature type="active site" description="Proton acceptor" evidence="17">
    <location>
        <position position="391"/>
    </location>
</feature>
<dbReference type="OrthoDB" id="9775031at2"/>
<feature type="binding site" evidence="17">
    <location>
        <position position="256"/>
    </location>
    <ligand>
        <name>Mg(2+)</name>
        <dbReference type="ChEBI" id="CHEBI:18420"/>
    </ligand>
</feature>
<feature type="binding site" evidence="17">
    <location>
        <position position="433"/>
    </location>
    <ligand>
        <name>acetyl-CoA</name>
        <dbReference type="ChEBI" id="CHEBI:57288"/>
    </ligand>
</feature>
<keyword evidence="9 17" id="KW-0133">Cell shape</keyword>
<name>A0A1I5FCV7_PSUAM</name>
<dbReference type="InterPro" id="IPR005882">
    <property type="entry name" value="Bifunctional_GlmU"/>
</dbReference>
<comment type="function">
    <text evidence="16 17">Catalyzes the last two sequential reactions in the de novo biosynthetic pathway for UDP-N-acetylglucosamine (UDP-GlcNAc). The C-terminal domain catalyzes the transfer of acetyl group from acetyl coenzyme A to glucosamine-1-phosphate (GlcN-1-P) to produce N-acetylglucosamine-1-phosphate (GlcNAc-1-P), which is converted into UDP-GlcNAc by the transfer of uridine 5-monophosphate (from uridine 5-triphosphate), a reaction catalyzed by the N-terminal domain.</text>
</comment>
<evidence type="ECO:0000256" key="5">
    <source>
        <dbReference type="ARBA" id="ARBA00022695"/>
    </source>
</evidence>
<dbReference type="GO" id="GO:0005737">
    <property type="term" value="C:cytoplasm"/>
    <property type="evidence" value="ECO:0007669"/>
    <property type="project" value="UniProtKB-SubCell"/>
</dbReference>
<feature type="binding site" evidence="17">
    <location>
        <position position="408"/>
    </location>
    <ligand>
        <name>acetyl-CoA</name>
        <dbReference type="ChEBI" id="CHEBI:57288"/>
    </ligand>
</feature>
<evidence type="ECO:0000313" key="20">
    <source>
        <dbReference type="EMBL" id="SFO21598.1"/>
    </source>
</evidence>
<dbReference type="STRING" id="260086.SAMN05216207_10374"/>
<feature type="binding site" evidence="17">
    <location>
        <position position="128"/>
    </location>
    <ligand>
        <name>Mg(2+)</name>
        <dbReference type="ChEBI" id="CHEBI:18420"/>
    </ligand>
</feature>
<dbReference type="GO" id="GO:0000287">
    <property type="term" value="F:magnesium ion binding"/>
    <property type="evidence" value="ECO:0007669"/>
    <property type="project" value="UniProtKB-UniRule"/>
</dbReference>
<feature type="binding site" evidence="17">
    <location>
        <position position="97"/>
    </location>
    <ligand>
        <name>UDP-N-acetyl-alpha-D-glucosamine</name>
        <dbReference type="ChEBI" id="CHEBI:57705"/>
    </ligand>
</feature>
<dbReference type="SUPFAM" id="SSF51161">
    <property type="entry name" value="Trimeric LpxA-like enzymes"/>
    <property type="match status" value="1"/>
</dbReference>
<feature type="region of interest" description="Linker" evidence="17">
    <location>
        <begin position="259"/>
        <end position="279"/>
    </location>
</feature>
<comment type="similarity">
    <text evidence="2 17">In the N-terminal section; belongs to the N-acetylglucosamine-1-phosphate uridyltransferase family.</text>
</comment>
<dbReference type="GO" id="GO:0008360">
    <property type="term" value="P:regulation of cell shape"/>
    <property type="evidence" value="ECO:0007669"/>
    <property type="project" value="UniProtKB-KW"/>
</dbReference>
<dbReference type="InterPro" id="IPR025877">
    <property type="entry name" value="MobA-like_NTP_Trfase"/>
</dbReference>
<feature type="region of interest" description="Disordered" evidence="18">
    <location>
        <begin position="465"/>
        <end position="536"/>
    </location>
</feature>
<dbReference type="NCBIfam" id="NF010932">
    <property type="entry name" value="PRK14352.1"/>
    <property type="match status" value="1"/>
</dbReference>
<dbReference type="InterPro" id="IPR029044">
    <property type="entry name" value="Nucleotide-diphossugar_trans"/>
</dbReference>
<comment type="pathway">
    <text evidence="17">Nucleotide-sugar biosynthesis; UDP-N-acetyl-alpha-D-glucosamine biosynthesis; N-acetyl-alpha-D-glucosamine 1-phosphate from alpha-D-glucosamine 6-phosphate (route II): step 2/2.</text>
</comment>
<feature type="region of interest" description="N-acetyltransferase" evidence="17">
    <location>
        <begin position="280"/>
        <end position="536"/>
    </location>
</feature>
<proteinExistence type="inferred from homology"/>
<dbReference type="CDD" id="cd02540">
    <property type="entry name" value="GT2_GlmU_N_bac"/>
    <property type="match status" value="1"/>
</dbReference>
<dbReference type="Gene3D" id="3.90.550.10">
    <property type="entry name" value="Spore Coat Polysaccharide Biosynthesis Protein SpsA, Chain A"/>
    <property type="match status" value="1"/>
</dbReference>
<evidence type="ECO:0000256" key="8">
    <source>
        <dbReference type="ARBA" id="ARBA00022842"/>
    </source>
</evidence>
<dbReference type="PANTHER" id="PTHR43584:SF3">
    <property type="entry name" value="BIFUNCTIONAL PROTEIN GLMU"/>
    <property type="match status" value="1"/>
</dbReference>
<evidence type="ECO:0000256" key="7">
    <source>
        <dbReference type="ARBA" id="ARBA00022737"/>
    </source>
</evidence>
<evidence type="ECO:0000256" key="3">
    <source>
        <dbReference type="ARBA" id="ARBA00022490"/>
    </source>
</evidence>
<feature type="binding site" evidence="17">
    <location>
        <position position="165"/>
    </location>
    <ligand>
        <name>UDP-N-acetyl-alpha-D-glucosamine</name>
        <dbReference type="ChEBI" id="CHEBI:57705"/>
    </ligand>
</feature>
<feature type="binding site" evidence="17">
    <location>
        <position position="394"/>
    </location>
    <ligand>
        <name>UDP-N-acetyl-alpha-D-glucosamine</name>
        <dbReference type="ChEBI" id="CHEBI:57705"/>
    </ligand>
</feature>
<evidence type="ECO:0000256" key="2">
    <source>
        <dbReference type="ARBA" id="ARBA00007947"/>
    </source>
</evidence>
<feature type="binding site" evidence="17">
    <location>
        <position position="256"/>
    </location>
    <ligand>
        <name>UDP-N-acetyl-alpha-D-glucosamine</name>
        <dbReference type="ChEBI" id="CHEBI:57705"/>
    </ligand>
</feature>
<evidence type="ECO:0000256" key="16">
    <source>
        <dbReference type="ARBA" id="ARBA00049628"/>
    </source>
</evidence>
<evidence type="ECO:0000256" key="13">
    <source>
        <dbReference type="ARBA" id="ARBA00023316"/>
    </source>
</evidence>
<feature type="binding site" evidence="17">
    <location>
        <position position="183"/>
    </location>
    <ligand>
        <name>UDP-N-acetyl-alpha-D-glucosamine</name>
        <dbReference type="ChEBI" id="CHEBI:57705"/>
    </ligand>
</feature>
<dbReference type="GO" id="GO:0019134">
    <property type="term" value="F:glucosamine-1-phosphate N-acetyltransferase activity"/>
    <property type="evidence" value="ECO:0007669"/>
    <property type="project" value="UniProtKB-UniRule"/>
</dbReference>
<dbReference type="GO" id="GO:0003977">
    <property type="term" value="F:UDP-N-acetylglucosamine diphosphorylase activity"/>
    <property type="evidence" value="ECO:0007669"/>
    <property type="project" value="UniProtKB-UniRule"/>
</dbReference>
<organism evidence="20 21">
    <name type="scientific">Pseudonocardia ammonioxydans</name>
    <dbReference type="NCBI Taxonomy" id="260086"/>
    <lineage>
        <taxon>Bacteria</taxon>
        <taxon>Bacillati</taxon>
        <taxon>Actinomycetota</taxon>
        <taxon>Actinomycetes</taxon>
        <taxon>Pseudonocardiales</taxon>
        <taxon>Pseudonocardiaceae</taxon>
        <taxon>Pseudonocardia</taxon>
    </lineage>
</organism>
<dbReference type="PANTHER" id="PTHR43584">
    <property type="entry name" value="NUCLEOTIDYL TRANSFERASE"/>
    <property type="match status" value="1"/>
</dbReference>
<dbReference type="Pfam" id="PF12804">
    <property type="entry name" value="NTP_transf_3"/>
    <property type="match status" value="1"/>
</dbReference>
<feature type="domain" description="MobA-like NTP transferase" evidence="19">
    <location>
        <begin position="23"/>
        <end position="169"/>
    </location>
</feature>
<feature type="compositionally biased region" description="Low complexity" evidence="18">
    <location>
        <begin position="511"/>
        <end position="524"/>
    </location>
</feature>
<reference evidence="20 21" key="1">
    <citation type="submission" date="2016-10" db="EMBL/GenBank/DDBJ databases">
        <authorList>
            <person name="de Groot N.N."/>
        </authorList>
    </citation>
    <scope>NUCLEOTIDE SEQUENCE [LARGE SCALE GENOMIC DNA]</scope>
    <source>
        <strain evidence="20 21">CGMCC 4.1877</strain>
    </source>
</reference>
<dbReference type="UniPathway" id="UPA00973"/>
<dbReference type="SUPFAM" id="SSF53448">
    <property type="entry name" value="Nucleotide-diphospho-sugar transferases"/>
    <property type="match status" value="1"/>
</dbReference>
<keyword evidence="21" id="KW-1185">Reference proteome</keyword>
<dbReference type="GO" id="GO:0009245">
    <property type="term" value="P:lipid A biosynthetic process"/>
    <property type="evidence" value="ECO:0007669"/>
    <property type="project" value="UniProtKB-UniRule"/>
</dbReference>
<evidence type="ECO:0000256" key="4">
    <source>
        <dbReference type="ARBA" id="ARBA00022679"/>
    </source>
</evidence>
<accession>A0A1I5FCV7</accession>
<evidence type="ECO:0000256" key="12">
    <source>
        <dbReference type="ARBA" id="ARBA00023315"/>
    </source>
</evidence>
<dbReference type="GO" id="GO:0000902">
    <property type="term" value="P:cell morphogenesis"/>
    <property type="evidence" value="ECO:0007669"/>
    <property type="project" value="UniProtKB-UniRule"/>
</dbReference>
<comment type="pathway">
    <text evidence="17">Bacterial outer membrane biogenesis; LPS lipid A biosynthesis.</text>
</comment>
<feature type="binding site" evidence="17">
    <location>
        <position position="379"/>
    </location>
    <ligand>
        <name>UDP-N-acetyl-alpha-D-glucosamine</name>
        <dbReference type="ChEBI" id="CHEBI:57705"/>
    </ligand>
</feature>
<dbReference type="EC" id="2.7.7.23" evidence="17"/>
<dbReference type="HAMAP" id="MF_01631">
    <property type="entry name" value="GlmU"/>
    <property type="match status" value="1"/>
</dbReference>
<dbReference type="NCBIfam" id="TIGR01173">
    <property type="entry name" value="glmU"/>
    <property type="match status" value="1"/>
</dbReference>
<dbReference type="Gene3D" id="2.160.10.10">
    <property type="entry name" value="Hexapeptide repeat proteins"/>
    <property type="match status" value="1"/>
</dbReference>
<keyword evidence="10 17" id="KW-0573">Peptidoglycan synthesis</keyword>
<keyword evidence="7 17" id="KW-0677">Repeat</keyword>
<dbReference type="GO" id="GO:0071555">
    <property type="term" value="P:cell wall organization"/>
    <property type="evidence" value="ECO:0007669"/>
    <property type="project" value="UniProtKB-KW"/>
</dbReference>
<comment type="similarity">
    <text evidence="1 17">In the C-terminal section; belongs to the transferase hexapeptide repeat family.</text>
</comment>
<dbReference type="Proteomes" id="UP000199614">
    <property type="component" value="Unassembled WGS sequence"/>
</dbReference>
<evidence type="ECO:0000256" key="10">
    <source>
        <dbReference type="ARBA" id="ARBA00022984"/>
    </source>
</evidence>
<evidence type="ECO:0000313" key="21">
    <source>
        <dbReference type="Proteomes" id="UP000199614"/>
    </source>
</evidence>
<comment type="caution">
    <text evidence="17">Lacks conserved residue(s) required for the propagation of feature annotation.</text>
</comment>
<feature type="binding site" evidence="17">
    <location>
        <position position="40"/>
    </location>
    <ligand>
        <name>UDP-N-acetyl-alpha-D-glucosamine</name>
        <dbReference type="ChEBI" id="CHEBI:57705"/>
    </ligand>
</feature>
<dbReference type="EMBL" id="FOUY01000037">
    <property type="protein sequence ID" value="SFO21598.1"/>
    <property type="molecule type" value="Genomic_DNA"/>
</dbReference>
<dbReference type="GO" id="GO:0009252">
    <property type="term" value="P:peptidoglycan biosynthetic process"/>
    <property type="evidence" value="ECO:0007669"/>
    <property type="project" value="UniProtKB-UniRule"/>
</dbReference>
<keyword evidence="11 17" id="KW-0511">Multifunctional enzyme</keyword>
<evidence type="ECO:0000256" key="9">
    <source>
        <dbReference type="ARBA" id="ARBA00022960"/>
    </source>
</evidence>
<keyword evidence="6 17" id="KW-0479">Metal-binding</keyword>
<dbReference type="InterPro" id="IPR038009">
    <property type="entry name" value="GlmU_C_LbH"/>
</dbReference>
<dbReference type="AlphaFoldDB" id="A0A1I5FCV7"/>
<evidence type="ECO:0000256" key="18">
    <source>
        <dbReference type="SAM" id="MobiDB-lite"/>
    </source>
</evidence>
<comment type="cofactor">
    <cofactor evidence="17">
        <name>Mg(2+)</name>
        <dbReference type="ChEBI" id="CHEBI:18420"/>
    </cofactor>
    <text evidence="17">Binds 1 Mg(2+) ion per subunit.</text>
</comment>
<feature type="region of interest" description="Pyrophosphorylase" evidence="17">
    <location>
        <begin position="1"/>
        <end position="258"/>
    </location>
</feature>
<dbReference type="CDD" id="cd03353">
    <property type="entry name" value="LbH_GlmU_C"/>
    <property type="match status" value="1"/>
</dbReference>
<dbReference type="GO" id="GO:0016020">
    <property type="term" value="C:membrane"/>
    <property type="evidence" value="ECO:0007669"/>
    <property type="project" value="GOC"/>
</dbReference>
<comment type="subunit">
    <text evidence="17">Homotrimer.</text>
</comment>
<protein>
    <recommendedName>
        <fullName evidence="17">Bifunctional protein GlmU</fullName>
    </recommendedName>
    <domain>
        <recommendedName>
            <fullName evidence="17">UDP-N-acetylglucosamine pyrophosphorylase</fullName>
            <ecNumber evidence="17">2.7.7.23</ecNumber>
        </recommendedName>
        <alternativeName>
            <fullName evidence="17">N-acetylglucosamine-1-phosphate uridyltransferase</fullName>
        </alternativeName>
    </domain>
    <domain>
        <recommendedName>
            <fullName evidence="17">Glucosamine-1-phosphate N-acetyltransferase</fullName>
            <ecNumber evidence="17">2.3.1.157</ecNumber>
        </recommendedName>
    </domain>
</protein>
<comment type="subcellular location">
    <subcellularLocation>
        <location evidence="17">Cytoplasm</location>
    </subcellularLocation>
</comment>
<dbReference type="UniPathway" id="UPA00113">
    <property type="reaction ID" value="UER00532"/>
</dbReference>
<keyword evidence="5 17" id="KW-0548">Nucleotidyltransferase</keyword>
<comment type="catalytic activity">
    <reaction evidence="14 17">
        <text>alpha-D-glucosamine 1-phosphate + acetyl-CoA = N-acetyl-alpha-D-glucosamine 1-phosphate + CoA + H(+)</text>
        <dbReference type="Rhea" id="RHEA:13725"/>
        <dbReference type="ChEBI" id="CHEBI:15378"/>
        <dbReference type="ChEBI" id="CHEBI:57287"/>
        <dbReference type="ChEBI" id="CHEBI:57288"/>
        <dbReference type="ChEBI" id="CHEBI:57776"/>
        <dbReference type="ChEBI" id="CHEBI:58516"/>
        <dbReference type="EC" id="2.3.1.157"/>
    </reaction>
</comment>
<keyword evidence="3 17" id="KW-0963">Cytoplasm</keyword>
<evidence type="ECO:0000256" key="15">
    <source>
        <dbReference type="ARBA" id="ARBA00048493"/>
    </source>
</evidence>
<dbReference type="InterPro" id="IPR050065">
    <property type="entry name" value="GlmU-like"/>
</dbReference>
<evidence type="ECO:0000256" key="17">
    <source>
        <dbReference type="HAMAP-Rule" id="MF_01631"/>
    </source>
</evidence>
<evidence type="ECO:0000256" key="14">
    <source>
        <dbReference type="ARBA" id="ARBA00048247"/>
    </source>
</evidence>
<feature type="binding site" evidence="17">
    <location>
        <position position="451"/>
    </location>
    <ligand>
        <name>acetyl-CoA</name>
        <dbReference type="ChEBI" id="CHEBI:57288"/>
    </ligand>
</feature>
<comment type="catalytic activity">
    <reaction evidence="15 17">
        <text>N-acetyl-alpha-D-glucosamine 1-phosphate + UTP + H(+) = UDP-N-acetyl-alpha-D-glucosamine + diphosphate</text>
        <dbReference type="Rhea" id="RHEA:13509"/>
        <dbReference type="ChEBI" id="CHEBI:15378"/>
        <dbReference type="ChEBI" id="CHEBI:33019"/>
        <dbReference type="ChEBI" id="CHEBI:46398"/>
        <dbReference type="ChEBI" id="CHEBI:57705"/>
        <dbReference type="ChEBI" id="CHEBI:57776"/>
        <dbReference type="EC" id="2.7.7.23"/>
    </reaction>
</comment>
<dbReference type="InterPro" id="IPR011004">
    <property type="entry name" value="Trimer_LpxA-like_sf"/>
</dbReference>
<keyword evidence="8 17" id="KW-0460">Magnesium</keyword>
<dbReference type="GO" id="GO:0006048">
    <property type="term" value="P:UDP-N-acetylglucosamine biosynthetic process"/>
    <property type="evidence" value="ECO:0007669"/>
    <property type="project" value="UniProtKB-UniPathway"/>
</dbReference>
<feature type="binding site" evidence="17">
    <location>
        <position position="405"/>
    </location>
    <ligand>
        <name>UDP-N-acetyl-alpha-D-glucosamine</name>
        <dbReference type="ChEBI" id="CHEBI:57705"/>
    </ligand>
</feature>
<feature type="binding site" evidence="17">
    <location>
        <begin position="414"/>
        <end position="415"/>
    </location>
    <ligand>
        <name>acetyl-CoA</name>
        <dbReference type="ChEBI" id="CHEBI:57288"/>
    </ligand>
</feature>
<evidence type="ECO:0000256" key="6">
    <source>
        <dbReference type="ARBA" id="ARBA00022723"/>
    </source>
</evidence>
<evidence type="ECO:0000256" key="1">
    <source>
        <dbReference type="ARBA" id="ARBA00007707"/>
    </source>
</evidence>
<dbReference type="EC" id="2.3.1.157" evidence="17"/>
<comment type="pathway">
    <text evidence="17">Nucleotide-sugar biosynthesis; UDP-N-acetyl-alpha-D-glucosamine biosynthesis; UDP-N-acetyl-alpha-D-glucosamine from N-acetyl-alpha-D-glucosamine 1-phosphate: step 1/1.</text>
</comment>
<evidence type="ECO:0000259" key="19">
    <source>
        <dbReference type="Pfam" id="PF12804"/>
    </source>
</evidence>
<keyword evidence="4 17" id="KW-0808">Transferase</keyword>
<feature type="binding site" evidence="17">
    <location>
        <begin position="26"/>
        <end position="29"/>
    </location>
    <ligand>
        <name>UDP-N-acetyl-alpha-D-glucosamine</name>
        <dbReference type="ChEBI" id="CHEBI:57705"/>
    </ligand>
</feature>
<sequence>MPEPHQGGTGGPPVPGHGGVAAGVVLAAGAGTRMRSATPKVLHDLGGRTMLGHALHAASGVRPEHLVAVVGHERERVTEAVAGIAGELGREVATAVQHQRLGTGDAVRCGLSALPAELTGTVLVTYGDVPLLDTATLAALVGEHEAAGAAVTLLTGEPADPTGYGRIVRDEADPARPVTAIVEHADATAAQRAITEVNSGVYAFDAAFLRTGIGGLAAHNEQQELYLTDLVEAAVRAGRTVHALRCDDEWLLRGINDRVQLAELRAELNRRLLRRWMLDGVTVVDPATTWVDVQVELGTDVVLRPGTQLHGACTVGDGAEIGPDTTLTACVVGAGASVVRTHGSESEIGERASVGPFAYLRPNARLGAQGKIGTFVEVKNAEIGPGSKVPHLTYVGDATIGEMSNIGASSVFVNYDGVRKQRTVVGSHVRTGSDTMFIAPVTVGDGAYTGAGTVLREDVPPGALAVSGGTQRTIEGWVPRKRPGTPAAEAAERAGSGPSGNGTRNTVDPVDTSGAADSGGSDTGNTRDLSRGGTAR</sequence>